<keyword evidence="1" id="KW-0472">Membrane</keyword>
<comment type="caution">
    <text evidence="2">The sequence shown here is derived from an EMBL/GenBank/DDBJ whole genome shotgun (WGS) entry which is preliminary data.</text>
</comment>
<keyword evidence="3" id="KW-1185">Reference proteome</keyword>
<organism evidence="2 3">
    <name type="scientific">Dendrobium nobile</name>
    <name type="common">Orchid</name>
    <dbReference type="NCBI Taxonomy" id="94219"/>
    <lineage>
        <taxon>Eukaryota</taxon>
        <taxon>Viridiplantae</taxon>
        <taxon>Streptophyta</taxon>
        <taxon>Embryophyta</taxon>
        <taxon>Tracheophyta</taxon>
        <taxon>Spermatophyta</taxon>
        <taxon>Magnoliopsida</taxon>
        <taxon>Liliopsida</taxon>
        <taxon>Asparagales</taxon>
        <taxon>Orchidaceae</taxon>
        <taxon>Epidendroideae</taxon>
        <taxon>Malaxideae</taxon>
        <taxon>Dendrobiinae</taxon>
        <taxon>Dendrobium</taxon>
    </lineage>
</organism>
<reference evidence="2" key="1">
    <citation type="journal article" date="2022" name="Front. Genet.">
        <title>Chromosome-Scale Assembly of the Dendrobium nobile Genome Provides Insights Into the Molecular Mechanism of the Biosynthesis of the Medicinal Active Ingredient of Dendrobium.</title>
        <authorList>
            <person name="Xu Q."/>
            <person name="Niu S.-C."/>
            <person name="Li K.-L."/>
            <person name="Zheng P.-J."/>
            <person name="Zhang X.-J."/>
            <person name="Jia Y."/>
            <person name="Liu Y."/>
            <person name="Niu Y.-X."/>
            <person name="Yu L.-H."/>
            <person name="Chen D.-F."/>
            <person name="Zhang G.-Q."/>
        </authorList>
    </citation>
    <scope>NUCLEOTIDE SEQUENCE</scope>
    <source>
        <tissue evidence="2">Leaf</tissue>
    </source>
</reference>
<sequence>MYVEVQYCDTCVQNVGGLPETNQNVSFGFGLQFLIFVLVSDKIMLKSKPNRALVLETKIYSIYLLLLTFPFSVAIIPLKPYCAIILETKIYSIYLLIFTFPLCFAIIFTHPY</sequence>
<feature type="transmembrane region" description="Helical" evidence="1">
    <location>
        <begin position="25"/>
        <end position="45"/>
    </location>
</feature>
<dbReference type="EMBL" id="JAGYWB010000002">
    <property type="protein sequence ID" value="KAI0529752.1"/>
    <property type="molecule type" value="Genomic_DNA"/>
</dbReference>
<keyword evidence="1" id="KW-0812">Transmembrane</keyword>
<gene>
    <name evidence="2" type="ORF">KFK09_002310</name>
</gene>
<name>A0A8T3CDF0_DENNO</name>
<evidence type="ECO:0000313" key="2">
    <source>
        <dbReference type="EMBL" id="KAI0529752.1"/>
    </source>
</evidence>
<keyword evidence="1" id="KW-1133">Transmembrane helix</keyword>
<evidence type="ECO:0000313" key="3">
    <source>
        <dbReference type="Proteomes" id="UP000829196"/>
    </source>
</evidence>
<feature type="transmembrane region" description="Helical" evidence="1">
    <location>
        <begin position="90"/>
        <end position="109"/>
    </location>
</feature>
<feature type="transmembrane region" description="Helical" evidence="1">
    <location>
        <begin position="57"/>
        <end position="78"/>
    </location>
</feature>
<dbReference type="Proteomes" id="UP000829196">
    <property type="component" value="Unassembled WGS sequence"/>
</dbReference>
<evidence type="ECO:0000256" key="1">
    <source>
        <dbReference type="SAM" id="Phobius"/>
    </source>
</evidence>
<accession>A0A8T3CDF0</accession>
<dbReference type="AlphaFoldDB" id="A0A8T3CDF0"/>
<protein>
    <submittedName>
        <fullName evidence="2">Uncharacterized protein</fullName>
    </submittedName>
</protein>
<proteinExistence type="predicted"/>